<dbReference type="AlphaFoldDB" id="A0A1L3JAB6"/>
<protein>
    <submittedName>
        <fullName evidence="1">Uncharacterized protein</fullName>
    </submittedName>
</protein>
<proteinExistence type="predicted"/>
<evidence type="ECO:0000313" key="1">
    <source>
        <dbReference type="EMBL" id="APG62067.1"/>
    </source>
</evidence>
<keyword evidence="2" id="KW-1185">Reference proteome</keyword>
<gene>
    <name evidence="1" type="ORF">LPB140_03715</name>
</gene>
<name>A0A1L3JAB6_9SPHN</name>
<reference evidence="1 2" key="1">
    <citation type="submission" date="2016-11" db="EMBL/GenBank/DDBJ databases">
        <title>Sphingorhabdus sp. LPB0140, isolated from marine environment.</title>
        <authorList>
            <person name="Kim E."/>
            <person name="Yi H."/>
        </authorList>
    </citation>
    <scope>NUCLEOTIDE SEQUENCE [LARGE SCALE GENOMIC DNA]</scope>
    <source>
        <strain evidence="1 2">LPB0140</strain>
    </source>
</reference>
<dbReference type="Proteomes" id="UP000242561">
    <property type="component" value="Chromosome"/>
</dbReference>
<dbReference type="EMBL" id="CP018154">
    <property type="protein sequence ID" value="APG62067.1"/>
    <property type="molecule type" value="Genomic_DNA"/>
</dbReference>
<organism evidence="1 2">
    <name type="scientific">Sphingorhabdus lutea</name>
    <dbReference type="NCBI Taxonomy" id="1913578"/>
    <lineage>
        <taxon>Bacteria</taxon>
        <taxon>Pseudomonadati</taxon>
        <taxon>Pseudomonadota</taxon>
        <taxon>Alphaproteobacteria</taxon>
        <taxon>Sphingomonadales</taxon>
        <taxon>Sphingomonadaceae</taxon>
        <taxon>Sphingorhabdus</taxon>
    </lineage>
</organism>
<accession>A0A1L3JAB6</accession>
<sequence>MVFDGPQKNSINDATDAIINDKNGFNMENIDIENASYFTKILYYRTSYHHQISCLKEIAIIYAAQFT</sequence>
<dbReference type="KEGG" id="sphl:LPB140_03715"/>
<evidence type="ECO:0000313" key="2">
    <source>
        <dbReference type="Proteomes" id="UP000242561"/>
    </source>
</evidence>